<feature type="site" description="Important for enzyme activity" evidence="13">
    <location>
        <position position="716"/>
    </location>
</feature>
<dbReference type="Pfam" id="PF00860">
    <property type="entry name" value="Xan_ur_permease"/>
    <property type="match status" value="1"/>
</dbReference>
<dbReference type="PRINTS" id="PR00707">
    <property type="entry name" value="UBCTHYDRLASE"/>
</dbReference>
<dbReference type="CDD" id="cd09617">
    <property type="entry name" value="Peptidase_C12_UCH37_BAP1"/>
    <property type="match status" value="1"/>
</dbReference>
<evidence type="ECO:0000259" key="16">
    <source>
        <dbReference type="PROSITE" id="PS52048"/>
    </source>
</evidence>
<dbReference type="InterPro" id="IPR006043">
    <property type="entry name" value="NCS2"/>
</dbReference>
<keyword evidence="10 13" id="KW-0788">Thiol protease</keyword>
<dbReference type="Proteomes" id="UP000044602">
    <property type="component" value="Unassembled WGS sequence"/>
</dbReference>
<feature type="transmembrane region" description="Helical" evidence="15">
    <location>
        <begin position="382"/>
        <end position="403"/>
    </location>
</feature>
<evidence type="ECO:0000256" key="3">
    <source>
        <dbReference type="ARBA" id="ARBA00005697"/>
    </source>
</evidence>
<dbReference type="InterPro" id="IPR001578">
    <property type="entry name" value="Peptidase_C12_UCH"/>
</dbReference>
<evidence type="ECO:0000256" key="12">
    <source>
        <dbReference type="ARBA" id="ARBA00023136"/>
    </source>
</evidence>
<feature type="transmembrane region" description="Helical" evidence="15">
    <location>
        <begin position="345"/>
        <end position="370"/>
    </location>
</feature>
<feature type="transmembrane region" description="Helical" evidence="15">
    <location>
        <begin position="305"/>
        <end position="325"/>
    </location>
</feature>
<dbReference type="InterPro" id="IPR038765">
    <property type="entry name" value="Papain-like_cys_pep_sf"/>
</dbReference>
<comment type="subcellular location">
    <subcellularLocation>
        <location evidence="2">Membrane</location>
        <topology evidence="2">Multi-pass membrane protein</topology>
    </subcellularLocation>
</comment>
<evidence type="ECO:0000256" key="11">
    <source>
        <dbReference type="ARBA" id="ARBA00022989"/>
    </source>
</evidence>
<keyword evidence="5" id="KW-0813">Transport</keyword>
<proteinExistence type="inferred from homology"/>
<feature type="transmembrane region" description="Helical" evidence="15">
    <location>
        <begin position="226"/>
        <end position="254"/>
    </location>
</feature>
<dbReference type="Gene3D" id="3.40.532.10">
    <property type="entry name" value="Peptidase C12, ubiquitin carboxyl-terminal hydrolase"/>
    <property type="match status" value="1"/>
</dbReference>
<evidence type="ECO:0000256" key="13">
    <source>
        <dbReference type="PROSITE-ProRule" id="PRU01393"/>
    </source>
</evidence>
<dbReference type="STRING" id="100787.A0A0G4MKI0"/>
<evidence type="ECO:0000256" key="8">
    <source>
        <dbReference type="ARBA" id="ARBA00022786"/>
    </source>
</evidence>
<dbReference type="EC" id="3.4.19.12" evidence="4 13"/>
<dbReference type="GO" id="GO:0005886">
    <property type="term" value="C:plasma membrane"/>
    <property type="evidence" value="ECO:0007669"/>
    <property type="project" value="TreeGrafter"/>
</dbReference>
<keyword evidence="7 15" id="KW-0812">Transmembrane</keyword>
<keyword evidence="12 15" id="KW-0472">Membrane</keyword>
<protein>
    <recommendedName>
        <fullName evidence="4 13">ubiquitinyl hydrolase 1</fullName>
        <ecNumber evidence="4 13">3.4.19.12</ecNumber>
    </recommendedName>
</protein>
<feature type="transmembrane region" description="Helical" evidence="15">
    <location>
        <begin position="433"/>
        <end position="451"/>
    </location>
</feature>
<evidence type="ECO:0000313" key="18">
    <source>
        <dbReference type="Proteomes" id="UP000044602"/>
    </source>
</evidence>
<keyword evidence="11 15" id="KW-1133">Transmembrane helix</keyword>
<feature type="transmembrane region" description="Helical" evidence="15">
    <location>
        <begin position="457"/>
        <end position="477"/>
    </location>
</feature>
<comment type="similarity">
    <text evidence="3">Belongs to the nucleobase:cation symporter-2 (NCS2) (TC 2.A.40) family. Azg-like subfamily.</text>
</comment>
<feature type="active site" description="Proton donor" evidence="13">
    <location>
        <position position="701"/>
    </location>
</feature>
<reference evidence="17 18" key="1">
    <citation type="submission" date="2015-05" db="EMBL/GenBank/DDBJ databases">
        <authorList>
            <person name="Wang D.B."/>
            <person name="Wang M."/>
        </authorList>
    </citation>
    <scope>NUCLEOTIDE SEQUENCE [LARGE SCALE GENOMIC DNA]</scope>
    <source>
        <strain evidence="17">VL1</strain>
    </source>
</reference>
<evidence type="ECO:0000256" key="4">
    <source>
        <dbReference type="ARBA" id="ARBA00012759"/>
    </source>
</evidence>
<evidence type="ECO:0000256" key="15">
    <source>
        <dbReference type="SAM" id="Phobius"/>
    </source>
</evidence>
<dbReference type="GO" id="GO:0006511">
    <property type="term" value="P:ubiquitin-dependent protein catabolic process"/>
    <property type="evidence" value="ECO:0007669"/>
    <property type="project" value="UniProtKB-UniRule"/>
</dbReference>
<dbReference type="Pfam" id="PF01088">
    <property type="entry name" value="Peptidase_C12"/>
    <property type="match status" value="1"/>
</dbReference>
<name>A0A0G4MKI0_VERLO</name>
<feature type="region of interest" description="Disordered" evidence="14">
    <location>
        <begin position="835"/>
        <end position="856"/>
    </location>
</feature>
<evidence type="ECO:0000256" key="10">
    <source>
        <dbReference type="ARBA" id="ARBA00022807"/>
    </source>
</evidence>
<feature type="transmembrane region" description="Helical" evidence="15">
    <location>
        <begin position="122"/>
        <end position="146"/>
    </location>
</feature>
<evidence type="ECO:0000256" key="6">
    <source>
        <dbReference type="ARBA" id="ARBA00022670"/>
    </source>
</evidence>
<dbReference type="Gene3D" id="1.20.58.860">
    <property type="match status" value="1"/>
</dbReference>
<accession>A0A0G4MKI0</accession>
<evidence type="ECO:0000256" key="5">
    <source>
        <dbReference type="ARBA" id="ARBA00022448"/>
    </source>
</evidence>
<dbReference type="GO" id="GO:0004843">
    <property type="term" value="F:cysteine-type deubiquitinase activity"/>
    <property type="evidence" value="ECO:0007669"/>
    <property type="project" value="UniProtKB-UniRule"/>
</dbReference>
<gene>
    <name evidence="17" type="ORF">BN1708_006415</name>
</gene>
<dbReference type="PROSITE" id="PS52048">
    <property type="entry name" value="UCH_DOMAIN"/>
    <property type="match status" value="1"/>
</dbReference>
<evidence type="ECO:0000256" key="1">
    <source>
        <dbReference type="ARBA" id="ARBA00000707"/>
    </source>
</evidence>
<dbReference type="AlphaFoldDB" id="A0A0G4MKI0"/>
<evidence type="ECO:0000256" key="9">
    <source>
        <dbReference type="ARBA" id="ARBA00022801"/>
    </source>
</evidence>
<dbReference type="PANTHER" id="PTHR43337">
    <property type="entry name" value="XANTHINE/URACIL PERMEASE C887.17-RELATED"/>
    <property type="match status" value="1"/>
</dbReference>
<dbReference type="SUPFAM" id="SSF54001">
    <property type="entry name" value="Cysteine proteinases"/>
    <property type="match status" value="1"/>
</dbReference>
<feature type="active site" description="Nucleophile" evidence="13">
    <location>
        <position position="625"/>
    </location>
</feature>
<comment type="catalytic activity">
    <reaction evidence="1 13">
        <text>Thiol-dependent hydrolysis of ester, thioester, amide, peptide and isopeptide bonds formed by the C-terminal Gly of ubiquitin (a 76-residue protein attached to proteins as an intracellular targeting signal).</text>
        <dbReference type="EC" id="3.4.19.12"/>
    </reaction>
</comment>
<dbReference type="InterPro" id="IPR045018">
    <property type="entry name" value="Azg-like"/>
</dbReference>
<comment type="similarity">
    <text evidence="13">Belongs to the peptidase C12 family.</text>
</comment>
<evidence type="ECO:0000256" key="7">
    <source>
        <dbReference type="ARBA" id="ARBA00022692"/>
    </source>
</evidence>
<feature type="site" description="Transition state stabilizer" evidence="13">
    <location>
        <position position="619"/>
    </location>
</feature>
<dbReference type="GO" id="GO:0015854">
    <property type="term" value="P:guanine transport"/>
    <property type="evidence" value="ECO:0007669"/>
    <property type="project" value="TreeGrafter"/>
</dbReference>
<keyword evidence="6 13" id="KW-0645">Protease</keyword>
<dbReference type="PANTHER" id="PTHR43337:SF3">
    <property type="entry name" value="PURINE TRANSPORTER"/>
    <property type="match status" value="1"/>
</dbReference>
<evidence type="ECO:0000256" key="2">
    <source>
        <dbReference type="ARBA" id="ARBA00004141"/>
    </source>
</evidence>
<dbReference type="GO" id="GO:0005345">
    <property type="term" value="F:purine nucleobase transmembrane transporter activity"/>
    <property type="evidence" value="ECO:0007669"/>
    <property type="project" value="TreeGrafter"/>
</dbReference>
<dbReference type="Pfam" id="PF18031">
    <property type="entry name" value="UCH_C"/>
    <property type="match status" value="1"/>
</dbReference>
<dbReference type="InterPro" id="IPR036959">
    <property type="entry name" value="Peptidase_C12_UCH_sf"/>
</dbReference>
<dbReference type="InterPro" id="IPR041507">
    <property type="entry name" value="UCH_C"/>
</dbReference>
<keyword evidence="18" id="KW-1185">Reference proteome</keyword>
<feature type="domain" description="UCH catalytic" evidence="16">
    <location>
        <begin position="542"/>
        <end position="762"/>
    </location>
</feature>
<evidence type="ECO:0000256" key="14">
    <source>
        <dbReference type="SAM" id="MobiDB-lite"/>
    </source>
</evidence>
<dbReference type="EMBL" id="CVQH01023083">
    <property type="protein sequence ID" value="CRK34580.1"/>
    <property type="molecule type" value="Genomic_DNA"/>
</dbReference>
<organism evidence="17 18">
    <name type="scientific">Verticillium longisporum</name>
    <name type="common">Verticillium dahliae var. longisporum</name>
    <dbReference type="NCBI Taxonomy" id="100787"/>
    <lineage>
        <taxon>Eukaryota</taxon>
        <taxon>Fungi</taxon>
        <taxon>Dikarya</taxon>
        <taxon>Ascomycota</taxon>
        <taxon>Pezizomycotina</taxon>
        <taxon>Sordariomycetes</taxon>
        <taxon>Hypocreomycetidae</taxon>
        <taxon>Glomerellales</taxon>
        <taxon>Plectosphaerellaceae</taxon>
        <taxon>Verticillium</taxon>
    </lineage>
</organism>
<keyword evidence="8 13" id="KW-0833">Ubl conjugation pathway</keyword>
<evidence type="ECO:0000313" key="17">
    <source>
        <dbReference type="EMBL" id="CRK34580.1"/>
    </source>
</evidence>
<dbReference type="GO" id="GO:0015853">
    <property type="term" value="P:adenine transport"/>
    <property type="evidence" value="ECO:0007669"/>
    <property type="project" value="TreeGrafter"/>
</dbReference>
<sequence>MEPLEHVEAPSAQQQTLWARIKVQFRRVGNMFDRADKRIGKSTFGRIFRLEGSGHPKEVSGATFFKEVRAGFTTFATMAYIIAVNAIILSQTGGTCPCDQDDRLSCDSIDSYKQCKERLSSFLFGFMTNLPVALAPGMGLNAYFAFQVVGPNGSGRISYETATGVGIGFFLTEIGLSYAAGIGAITGGFKATPLAIAGCPIEQINPLTQMCDGGIMSSPKMWTAVFAGGIVTAYLMSFRVKYALIIGIALVSILSWPRNTDITYFPYTEDGEARFEFFKQIVTFHPIEHILNVLNWDISADKTHFSIALFTFLYVDIIDATATLYSMVRFCGVVDPTDGDFPRSTIAYCCDAICISIGALFGCSPVTAFIESGAGIAEGGRTGLTAMVTGLCFLVSIFFAPIFASIPPWATGCTLVLVGCMMIRQISQINWRYMGDVLPSFVVMTFIPFSYSVAYGLIAGVFVYAVLNGLIALTVYISGRRLEPRDYDSKEYWSWKGYGMGKPPWFVRAVRSKGCIAGSDDAPDEIDEVSKRSTMQEHESAYGDNLESDAGVFTYLLENLGVKGVQFEELLTLSPDDLAPLQPVYGIIFLFRYPSEGLPPRPKESYDEDAAERLFFARQTIQNACGTQALLSVVMNKNDEVDIGDRLGEFREFAMALPPEFRGEALSNSELIREVHNSFAKSSPFVDETQRGDEGGEDVFHFVAYSSIGGKLYELDGLQPAPISHGDCTPDEFPVKISGILSDRVATYASSEIRFNVLAMVRDPRIAAAEIGDQETIARESEKRRQWQWENALRRHNFVGFAGEVMKGVVGEKVKAGNGAYEAWIKEGLERRKRDEDATRLRRRMGGGDGDEEMIG</sequence>
<keyword evidence="9 13" id="KW-0378">Hydrolase</keyword>